<dbReference type="GO" id="GO:0033585">
    <property type="term" value="P:L-phenylalanine biosynthetic process from chorismate via phenylpyruvate"/>
    <property type="evidence" value="ECO:0007669"/>
    <property type="project" value="TreeGrafter"/>
</dbReference>
<evidence type="ECO:0000256" key="7">
    <source>
        <dbReference type="RuleBase" id="RU000481"/>
    </source>
</evidence>
<dbReference type="InterPro" id="IPR004838">
    <property type="entry name" value="NHTrfase_class1_PyrdxlP-BS"/>
</dbReference>
<dbReference type="FunFam" id="3.40.640.10:FF:000015">
    <property type="entry name" value="Aspartate aminotransferase"/>
    <property type="match status" value="1"/>
</dbReference>
<dbReference type="InterPro" id="IPR004839">
    <property type="entry name" value="Aminotransferase_I/II_large"/>
</dbReference>
<proteinExistence type="inferred from homology"/>
<evidence type="ECO:0000256" key="4">
    <source>
        <dbReference type="ARBA" id="ARBA00022576"/>
    </source>
</evidence>
<reference evidence="9" key="1">
    <citation type="submission" date="2017-05" db="EMBL/GenBank/DDBJ databases">
        <title>Complete and WGS of Bordetella genogroups.</title>
        <authorList>
            <person name="Spilker T."/>
            <person name="Lipuma J."/>
        </authorList>
    </citation>
    <scope>NUCLEOTIDE SEQUENCE</scope>
    <source>
        <strain evidence="9">AU21707</strain>
    </source>
</reference>
<comment type="similarity">
    <text evidence="2 7">Belongs to the class-I pyridoxal-phosphate-dependent aminotransferase family.</text>
</comment>
<sequence length="401" mass="43588">MSTLFQNVELAPRDPILGLNEQYNADTRPGKVNLGVGVYYDDNGRIPLLAAVRKAEIARIEAAAARGYLPIEGIAAYNKGAQAMLLGADSPLTAEGRVLTAQALGGTGALKIGADFLRQLLPQSKAYISDPSWENHRALFERAGFQVESYPYYDPATHGLNFEGMLAGLKSMPAGSVVVLHACCHNPTGVDPTAEQWQQIANVVKERDLVPFLDIAYQGFGAGLQEDAAVVRLFAGMDMTMFISSSFSKSFSLYGERVGALTVVAGSKDEAARVLSQLKRVIRTNYSNPPTHGGTIVSTVLNTPELFALWEQELTGMRDRIRLMRRQLVDKIKEQGAKQNFDFVLQQRGMFSYSGLTSAQVDRLREEHGIYAVSSGRICVAALNSQNIDTVAKGIAQVLKG</sequence>
<evidence type="ECO:0000256" key="3">
    <source>
        <dbReference type="ARBA" id="ARBA00011738"/>
    </source>
</evidence>
<comment type="caution">
    <text evidence="9">The sequence shown here is derived from an EMBL/GenBank/DDBJ whole genome shotgun (WGS) entry which is preliminary data.</text>
</comment>
<dbReference type="PANTHER" id="PTHR11879">
    <property type="entry name" value="ASPARTATE AMINOTRANSFERASE"/>
    <property type="match status" value="1"/>
</dbReference>
<protein>
    <recommendedName>
        <fullName evidence="7">Aminotransferase</fullName>
        <ecNumber evidence="7">2.6.1.-</ecNumber>
    </recommendedName>
</protein>
<dbReference type="RefSeq" id="WP_094847971.1">
    <property type="nucleotide sequence ID" value="NZ_NEVJ01000003.1"/>
</dbReference>
<feature type="domain" description="Aminotransferase class I/classII large" evidence="8">
    <location>
        <begin position="30"/>
        <end position="395"/>
    </location>
</feature>
<evidence type="ECO:0000313" key="10">
    <source>
        <dbReference type="Proteomes" id="UP000216857"/>
    </source>
</evidence>
<evidence type="ECO:0000256" key="1">
    <source>
        <dbReference type="ARBA" id="ARBA00001933"/>
    </source>
</evidence>
<dbReference type="InterPro" id="IPR015424">
    <property type="entry name" value="PyrdxlP-dep_Trfase"/>
</dbReference>
<dbReference type="SUPFAM" id="SSF53383">
    <property type="entry name" value="PLP-dependent transferases"/>
    <property type="match status" value="1"/>
</dbReference>
<dbReference type="STRING" id="1416803.CAL13_08980"/>
<dbReference type="NCBIfam" id="NF006719">
    <property type="entry name" value="PRK09257.1"/>
    <property type="match status" value="1"/>
</dbReference>
<gene>
    <name evidence="9" type="ORF">CAL26_16880</name>
</gene>
<keyword evidence="10" id="KW-1185">Reference proteome</keyword>
<keyword evidence="6" id="KW-0663">Pyridoxal phosphate</keyword>
<evidence type="ECO:0000259" key="8">
    <source>
        <dbReference type="Pfam" id="PF00155"/>
    </source>
</evidence>
<dbReference type="OrthoDB" id="9766445at2"/>
<accession>A0A261R2V9</accession>
<keyword evidence="4 7" id="KW-0032">Aminotransferase</keyword>
<organism evidence="9 10">
    <name type="scientific">Bordetella genomosp. 9</name>
    <dbReference type="NCBI Taxonomy" id="1416803"/>
    <lineage>
        <taxon>Bacteria</taxon>
        <taxon>Pseudomonadati</taxon>
        <taxon>Pseudomonadota</taxon>
        <taxon>Betaproteobacteria</taxon>
        <taxon>Burkholderiales</taxon>
        <taxon>Alcaligenaceae</taxon>
        <taxon>Bordetella</taxon>
    </lineage>
</organism>
<dbReference type="GO" id="GO:0042802">
    <property type="term" value="F:identical protein binding"/>
    <property type="evidence" value="ECO:0007669"/>
    <property type="project" value="TreeGrafter"/>
</dbReference>
<dbReference type="Gene3D" id="3.90.1150.10">
    <property type="entry name" value="Aspartate Aminotransferase, domain 1"/>
    <property type="match status" value="1"/>
</dbReference>
<dbReference type="PRINTS" id="PR00799">
    <property type="entry name" value="TRANSAMINASE"/>
</dbReference>
<dbReference type="InterPro" id="IPR015421">
    <property type="entry name" value="PyrdxlP-dep_Trfase_major"/>
</dbReference>
<dbReference type="GO" id="GO:0030170">
    <property type="term" value="F:pyridoxal phosphate binding"/>
    <property type="evidence" value="ECO:0007669"/>
    <property type="project" value="InterPro"/>
</dbReference>
<keyword evidence="5 7" id="KW-0808">Transferase</keyword>
<dbReference type="PANTHER" id="PTHR11879:SF37">
    <property type="entry name" value="AROMATIC-AMINO-ACID AMINOTRANSFERASE"/>
    <property type="match status" value="1"/>
</dbReference>
<evidence type="ECO:0000256" key="5">
    <source>
        <dbReference type="ARBA" id="ARBA00022679"/>
    </source>
</evidence>
<dbReference type="EC" id="2.6.1.-" evidence="7"/>
<dbReference type="GO" id="GO:0005829">
    <property type="term" value="C:cytosol"/>
    <property type="evidence" value="ECO:0007669"/>
    <property type="project" value="TreeGrafter"/>
</dbReference>
<name>A0A261R2V9_9BORD</name>
<comment type="cofactor">
    <cofactor evidence="1 7">
        <name>pyridoxal 5'-phosphate</name>
        <dbReference type="ChEBI" id="CHEBI:597326"/>
    </cofactor>
</comment>
<comment type="subunit">
    <text evidence="3">Homodimer.</text>
</comment>
<dbReference type="PROSITE" id="PS00105">
    <property type="entry name" value="AA_TRANSFER_CLASS_1"/>
    <property type="match status" value="1"/>
</dbReference>
<dbReference type="InterPro" id="IPR000796">
    <property type="entry name" value="Asp_trans"/>
</dbReference>
<evidence type="ECO:0000313" key="9">
    <source>
        <dbReference type="EMBL" id="OZI19311.1"/>
    </source>
</evidence>
<evidence type="ECO:0000256" key="2">
    <source>
        <dbReference type="ARBA" id="ARBA00007441"/>
    </source>
</evidence>
<dbReference type="CDD" id="cd00609">
    <property type="entry name" value="AAT_like"/>
    <property type="match status" value="1"/>
</dbReference>
<dbReference type="GO" id="GO:0004838">
    <property type="term" value="F:L-tyrosine-2-oxoglutarate transaminase activity"/>
    <property type="evidence" value="ECO:0007669"/>
    <property type="project" value="TreeGrafter"/>
</dbReference>
<evidence type="ECO:0000256" key="6">
    <source>
        <dbReference type="ARBA" id="ARBA00022898"/>
    </source>
</evidence>
<dbReference type="Gene3D" id="3.40.640.10">
    <property type="entry name" value="Type I PLP-dependent aspartate aminotransferase-like (Major domain)"/>
    <property type="match status" value="1"/>
</dbReference>
<dbReference type="Proteomes" id="UP000216857">
    <property type="component" value="Unassembled WGS sequence"/>
</dbReference>
<dbReference type="Pfam" id="PF00155">
    <property type="entry name" value="Aminotran_1_2"/>
    <property type="match status" value="1"/>
</dbReference>
<dbReference type="FunFam" id="3.90.1150.10:FF:000001">
    <property type="entry name" value="Aspartate aminotransferase"/>
    <property type="match status" value="1"/>
</dbReference>
<dbReference type="InterPro" id="IPR015422">
    <property type="entry name" value="PyrdxlP-dep_Trfase_small"/>
</dbReference>
<dbReference type="EMBL" id="NEVJ01000003">
    <property type="protein sequence ID" value="OZI19311.1"/>
    <property type="molecule type" value="Genomic_DNA"/>
</dbReference>
<dbReference type="AlphaFoldDB" id="A0A261R2V9"/>